<protein>
    <recommendedName>
        <fullName evidence="4">BTB domain-containing protein</fullName>
    </recommendedName>
</protein>
<evidence type="ECO:0000313" key="3">
    <source>
        <dbReference type="Proteomes" id="UP001063166"/>
    </source>
</evidence>
<feature type="compositionally biased region" description="Polar residues" evidence="1">
    <location>
        <begin position="1"/>
        <end position="16"/>
    </location>
</feature>
<comment type="caution">
    <text evidence="2">The sequence shown here is derived from an EMBL/GenBank/DDBJ whole genome shotgun (WGS) entry which is preliminary data.</text>
</comment>
<dbReference type="InterPro" id="IPR011333">
    <property type="entry name" value="SKP1/BTB/POZ_sf"/>
</dbReference>
<dbReference type="Gene3D" id="3.30.710.10">
    <property type="entry name" value="Potassium Channel Kv1.1, Chain A"/>
    <property type="match status" value="1"/>
</dbReference>
<dbReference type="SUPFAM" id="SSF54695">
    <property type="entry name" value="POZ domain"/>
    <property type="match status" value="1"/>
</dbReference>
<dbReference type="Proteomes" id="UP001063166">
    <property type="component" value="Unassembled WGS sequence"/>
</dbReference>
<evidence type="ECO:0008006" key="4">
    <source>
        <dbReference type="Google" id="ProtNLM"/>
    </source>
</evidence>
<sequence>MPAILSSLQVQPVSPRQTDRPKRHPRYYMQQGNVVIRVQNSLFKLDLSVLHEKSPVLRIITPPVYAGKMRLQGFDDEHPFVLHDVLEVDFVRLLRVLYPSNSRPFTAAKVDDWLSVLKLASVYQIDDVRELAVARLDASQIDPIRKIAIWEKYRLNPTLLIPSYVALCQRAEPLTIAMTMAIGLKNFTKLAAAREVYHERVGVGCCNRFTADKRQSVAEEIIIQAFLERK</sequence>
<organism evidence="2 3">
    <name type="scientific">Lyophyllum shimeji</name>
    <name type="common">Hon-shimeji</name>
    <name type="synonym">Tricholoma shimeji</name>
    <dbReference type="NCBI Taxonomy" id="47721"/>
    <lineage>
        <taxon>Eukaryota</taxon>
        <taxon>Fungi</taxon>
        <taxon>Dikarya</taxon>
        <taxon>Basidiomycota</taxon>
        <taxon>Agaricomycotina</taxon>
        <taxon>Agaricomycetes</taxon>
        <taxon>Agaricomycetidae</taxon>
        <taxon>Agaricales</taxon>
        <taxon>Tricholomatineae</taxon>
        <taxon>Lyophyllaceae</taxon>
        <taxon>Lyophyllum</taxon>
    </lineage>
</organism>
<dbReference type="AlphaFoldDB" id="A0A9P3ULG3"/>
<gene>
    <name evidence="2" type="ORF">LshimejAT787_0403980</name>
</gene>
<accession>A0A9P3ULG3</accession>
<proteinExistence type="predicted"/>
<evidence type="ECO:0000313" key="2">
    <source>
        <dbReference type="EMBL" id="GLB37347.1"/>
    </source>
</evidence>
<name>A0A9P3ULG3_LYOSH</name>
<keyword evidence="3" id="KW-1185">Reference proteome</keyword>
<reference evidence="2" key="1">
    <citation type="submission" date="2022-07" db="EMBL/GenBank/DDBJ databases">
        <title>The genome of Lyophyllum shimeji provides insight into the initial evolution of ectomycorrhizal fungal genome.</title>
        <authorList>
            <person name="Kobayashi Y."/>
            <person name="Shibata T."/>
            <person name="Hirakawa H."/>
            <person name="Shigenobu S."/>
            <person name="Nishiyama T."/>
            <person name="Yamada A."/>
            <person name="Hasebe M."/>
            <person name="Kawaguchi M."/>
        </authorList>
    </citation>
    <scope>NUCLEOTIDE SEQUENCE</scope>
    <source>
        <strain evidence="2">AT787</strain>
    </source>
</reference>
<dbReference type="OrthoDB" id="2367075at2759"/>
<dbReference type="EMBL" id="BRPK01000004">
    <property type="protein sequence ID" value="GLB37347.1"/>
    <property type="molecule type" value="Genomic_DNA"/>
</dbReference>
<feature type="region of interest" description="Disordered" evidence="1">
    <location>
        <begin position="1"/>
        <end position="24"/>
    </location>
</feature>
<evidence type="ECO:0000256" key="1">
    <source>
        <dbReference type="SAM" id="MobiDB-lite"/>
    </source>
</evidence>